<dbReference type="EMBL" id="JAJAXM010000010">
    <property type="protein sequence ID" value="MCG9025713.1"/>
    <property type="molecule type" value="Genomic_DNA"/>
</dbReference>
<proteinExistence type="predicted"/>
<evidence type="ECO:0000313" key="1">
    <source>
        <dbReference type="EMBL" id="MCG9025713.1"/>
    </source>
</evidence>
<protein>
    <submittedName>
        <fullName evidence="1">Uncharacterized protein</fullName>
    </submittedName>
</protein>
<sequence>MKTDTGTMIPEKVFAYYIPPQQGASRALSKNDHPGYVVAIARKTDISSRMNNFMNFNPLHKYIIACIDFS</sequence>
<dbReference type="RefSeq" id="WP_147640127.1">
    <property type="nucleotide sequence ID" value="NZ_CP022115.1"/>
</dbReference>
<evidence type="ECO:0000313" key="2">
    <source>
        <dbReference type="Proteomes" id="UP001200247"/>
    </source>
</evidence>
<dbReference type="AlphaFoldDB" id="A0AAW5DL96"/>
<dbReference type="Proteomes" id="UP001200247">
    <property type="component" value="Unassembled WGS sequence"/>
</dbReference>
<comment type="caution">
    <text evidence="1">The sequence shown here is derived from an EMBL/GenBank/DDBJ whole genome shotgun (WGS) entry which is preliminary data.</text>
</comment>
<gene>
    <name evidence="1" type="ORF">LH440_07315</name>
</gene>
<name>A0AAW5DL96_9NEIS</name>
<reference evidence="1 2" key="1">
    <citation type="submission" date="2021-10" db="EMBL/GenBank/DDBJ databases">
        <title>Whole-genome sequencing analysis of Laribacter hongkongensis: virulence gene profiles, carbohydrate-active enzyme prediction, and antimicrobial resistance characterization.</title>
        <authorList>
            <person name="Yuan P."/>
            <person name="Zhan Y."/>
            <person name="Chen D."/>
        </authorList>
    </citation>
    <scope>NUCLEOTIDE SEQUENCE [LARGE SCALE GENOMIC DNA]</scope>
    <source>
        <strain evidence="1 2">W67</strain>
    </source>
</reference>
<organism evidence="1 2">
    <name type="scientific">Laribacter hongkongensis</name>
    <dbReference type="NCBI Taxonomy" id="168471"/>
    <lineage>
        <taxon>Bacteria</taxon>
        <taxon>Pseudomonadati</taxon>
        <taxon>Pseudomonadota</taxon>
        <taxon>Betaproteobacteria</taxon>
        <taxon>Neisseriales</taxon>
        <taxon>Aquaspirillaceae</taxon>
        <taxon>Laribacter</taxon>
    </lineage>
</organism>
<accession>A0AAW5DL96</accession>